<dbReference type="Proteomes" id="UP000184287">
    <property type="component" value="Unassembled WGS sequence"/>
</dbReference>
<sequence>MLNRNKQKIVYAFLAITFLLNGCKKEEKKPDKVSARRSVQALVLNGNNVNTLEELHEYVRRNGFTDDINGTAVKMYAGDLNKSLGQLISDKTPVVPREAAFNAAVENAAYAYARSIFNPNQAEMDFFQKTLQLIGSNAGGQSPYMIYKKADFDIETDPTKPDFGLSKYDKAQILYFDTQFKMYDLYRTYLNQVTSMTDEQRIQKLTNSYIPIFKPLVANNYKGFDAPFSIGEILPWLRNNTIGTSRNAFCLNLAPRIQDSNFTAAVISDILTTNDGKWVGVLLNVATDGVLGSSVYMYVGDTRAGDILPYHWDSEKSNKSPWEIQPDYSVVKPKWLAEGPPVIKKDPRDLNP</sequence>
<accession>A0A1M4VEF5</accession>
<protein>
    <submittedName>
        <fullName evidence="1">Uncharacterized protein</fullName>
    </submittedName>
</protein>
<evidence type="ECO:0000313" key="2">
    <source>
        <dbReference type="Proteomes" id="UP000184287"/>
    </source>
</evidence>
<dbReference type="EMBL" id="FQUQ01000001">
    <property type="protein sequence ID" value="SHE67210.1"/>
    <property type="molecule type" value="Genomic_DNA"/>
</dbReference>
<dbReference type="AlphaFoldDB" id="A0A1M4VEF5"/>
<organism evidence="1 2">
    <name type="scientific">Pedobacter caeni</name>
    <dbReference type="NCBI Taxonomy" id="288992"/>
    <lineage>
        <taxon>Bacteria</taxon>
        <taxon>Pseudomonadati</taxon>
        <taxon>Bacteroidota</taxon>
        <taxon>Sphingobacteriia</taxon>
        <taxon>Sphingobacteriales</taxon>
        <taxon>Sphingobacteriaceae</taxon>
        <taxon>Pedobacter</taxon>
    </lineage>
</organism>
<name>A0A1M4VEF5_9SPHI</name>
<keyword evidence="2" id="KW-1185">Reference proteome</keyword>
<reference evidence="2" key="1">
    <citation type="submission" date="2016-11" db="EMBL/GenBank/DDBJ databases">
        <authorList>
            <person name="Varghese N."/>
            <person name="Submissions S."/>
        </authorList>
    </citation>
    <scope>NUCLEOTIDE SEQUENCE [LARGE SCALE GENOMIC DNA]</scope>
    <source>
        <strain evidence="2">DSM 16990</strain>
    </source>
</reference>
<gene>
    <name evidence="1" type="ORF">SAMN04488522_101878</name>
</gene>
<proteinExistence type="predicted"/>
<evidence type="ECO:0000313" key="1">
    <source>
        <dbReference type="EMBL" id="SHE67210.1"/>
    </source>
</evidence>
<dbReference type="RefSeq" id="WP_143166692.1">
    <property type="nucleotide sequence ID" value="NZ_FQUQ01000001.1"/>
</dbReference>